<dbReference type="RefSeq" id="WP_204078279.1">
    <property type="nucleotide sequence ID" value="NZ_BOOP01000048.1"/>
</dbReference>
<evidence type="ECO:0000313" key="3">
    <source>
        <dbReference type="Proteomes" id="UP000622547"/>
    </source>
</evidence>
<evidence type="ECO:0000313" key="2">
    <source>
        <dbReference type="EMBL" id="GII42866.1"/>
    </source>
</evidence>
<sequence length="269" mass="28962">MTAGKGPRFKIASTHAAGPSVVDELVGRVPVQRPEPTPADGEVVGTIVQPAAAPVVAKFGNADEPPTLEECEQHIRTITTQWLLGVGLALRAIRDHELFKTAGYDSFTSYVRHRQPLGMKPPQVTRVIQSIPVVEALENRTDREINEGQARVLVPVLEHGAQAVQEVWDAAANSGHPSARALAEIARKKGYLKGEDPNGGSDDPPPPPPSGTSAVLVRYQRALSAFDDLRGLRNLAKEEPDAARHIAAKLREALNELETDLTEDDAPAE</sequence>
<reference evidence="2 3" key="1">
    <citation type="submission" date="2021-01" db="EMBL/GenBank/DDBJ databases">
        <title>Whole genome shotgun sequence of Planotetraspora phitsanulokensis NBRC 104273.</title>
        <authorList>
            <person name="Komaki H."/>
            <person name="Tamura T."/>
        </authorList>
    </citation>
    <scope>NUCLEOTIDE SEQUENCE [LARGE SCALE GENOMIC DNA]</scope>
    <source>
        <strain evidence="2 3">NBRC 104273</strain>
    </source>
</reference>
<proteinExistence type="predicted"/>
<keyword evidence="3" id="KW-1185">Reference proteome</keyword>
<dbReference type="EMBL" id="BOOP01000048">
    <property type="protein sequence ID" value="GII42866.1"/>
    <property type="molecule type" value="Genomic_DNA"/>
</dbReference>
<accession>A0A8J3UE66</accession>
<organism evidence="2 3">
    <name type="scientific">Planotetraspora phitsanulokensis</name>
    <dbReference type="NCBI Taxonomy" id="575192"/>
    <lineage>
        <taxon>Bacteria</taxon>
        <taxon>Bacillati</taxon>
        <taxon>Actinomycetota</taxon>
        <taxon>Actinomycetes</taxon>
        <taxon>Streptosporangiales</taxon>
        <taxon>Streptosporangiaceae</taxon>
        <taxon>Planotetraspora</taxon>
    </lineage>
</organism>
<protein>
    <submittedName>
        <fullName evidence="2">Uncharacterized protein</fullName>
    </submittedName>
</protein>
<feature type="region of interest" description="Disordered" evidence="1">
    <location>
        <begin position="191"/>
        <end position="213"/>
    </location>
</feature>
<dbReference type="Proteomes" id="UP000622547">
    <property type="component" value="Unassembled WGS sequence"/>
</dbReference>
<dbReference type="AlphaFoldDB" id="A0A8J3UE66"/>
<gene>
    <name evidence="2" type="ORF">Pph01_78690</name>
</gene>
<evidence type="ECO:0000256" key="1">
    <source>
        <dbReference type="SAM" id="MobiDB-lite"/>
    </source>
</evidence>
<name>A0A8J3UE66_9ACTN</name>
<comment type="caution">
    <text evidence="2">The sequence shown here is derived from an EMBL/GenBank/DDBJ whole genome shotgun (WGS) entry which is preliminary data.</text>
</comment>